<dbReference type="RefSeq" id="WP_089223632.1">
    <property type="nucleotide sequence ID" value="NZ_FZOF01000005.1"/>
</dbReference>
<name>A0A239DN49_9ACTN</name>
<protein>
    <submittedName>
        <fullName evidence="1">Uncharacterized protein</fullName>
    </submittedName>
</protein>
<dbReference type="AlphaFoldDB" id="A0A239DN49"/>
<accession>A0A239DN49</accession>
<reference evidence="1 2" key="1">
    <citation type="submission" date="2017-06" db="EMBL/GenBank/DDBJ databases">
        <authorList>
            <person name="Kim H.J."/>
            <person name="Triplett B.A."/>
        </authorList>
    </citation>
    <scope>NUCLEOTIDE SEQUENCE [LARGE SCALE GENOMIC DNA]</scope>
    <source>
        <strain evidence="1 2">CGMCC 4.1858</strain>
    </source>
</reference>
<keyword evidence="2" id="KW-1185">Reference proteome</keyword>
<dbReference type="Proteomes" id="UP000198280">
    <property type="component" value="Unassembled WGS sequence"/>
</dbReference>
<dbReference type="EMBL" id="FZOF01000005">
    <property type="protein sequence ID" value="SNS33084.1"/>
    <property type="molecule type" value="Genomic_DNA"/>
</dbReference>
<proteinExistence type="predicted"/>
<sequence length="130" mass="14138">MDDTPEDPRRGAAFGMVRSGADPARMCLITPDGVTTVEFVVEPSVGLRCAGAECAAALALNRWLHDADPARYFELQVAFLQFEYNPGHESFAAEEVRALRALLAEQRGSTRWNGALASLLARLEACEAEL</sequence>
<gene>
    <name evidence="1" type="ORF">SAMN05216252_10541</name>
</gene>
<organism evidence="1 2">
    <name type="scientific">Actinacidiphila glaucinigra</name>
    <dbReference type="NCBI Taxonomy" id="235986"/>
    <lineage>
        <taxon>Bacteria</taxon>
        <taxon>Bacillati</taxon>
        <taxon>Actinomycetota</taxon>
        <taxon>Actinomycetes</taxon>
        <taxon>Kitasatosporales</taxon>
        <taxon>Streptomycetaceae</taxon>
        <taxon>Actinacidiphila</taxon>
    </lineage>
</organism>
<evidence type="ECO:0000313" key="1">
    <source>
        <dbReference type="EMBL" id="SNS33084.1"/>
    </source>
</evidence>
<evidence type="ECO:0000313" key="2">
    <source>
        <dbReference type="Proteomes" id="UP000198280"/>
    </source>
</evidence>